<dbReference type="Gene3D" id="3.30.2000.30">
    <property type="match status" value="1"/>
</dbReference>
<name>A0ABS2WI30_9BACL</name>
<keyword evidence="2" id="KW-1185">Reference proteome</keyword>
<dbReference type="Pfam" id="PF11367">
    <property type="entry name" value="Tail_completion_gp17"/>
    <property type="match status" value="1"/>
</dbReference>
<dbReference type="InterPro" id="IPR053745">
    <property type="entry name" value="Viral_Tail_Comp_sf"/>
</dbReference>
<proteinExistence type="predicted"/>
<dbReference type="RefSeq" id="WP_205493876.1">
    <property type="nucleotide sequence ID" value="NZ_JAFHAP010000006.1"/>
</dbReference>
<dbReference type="InterPro" id="IPR021508">
    <property type="entry name" value="Gp17-like"/>
</dbReference>
<comment type="caution">
    <text evidence="1">The sequence shown here is derived from an EMBL/GenBank/DDBJ whole genome shotgun (WGS) entry which is preliminary data.</text>
</comment>
<organism evidence="1 2">
    <name type="scientific">Polycladomyces zharkentensis</name>
    <dbReference type="NCBI Taxonomy" id="2807616"/>
    <lineage>
        <taxon>Bacteria</taxon>
        <taxon>Bacillati</taxon>
        <taxon>Bacillota</taxon>
        <taxon>Bacilli</taxon>
        <taxon>Bacillales</taxon>
        <taxon>Thermoactinomycetaceae</taxon>
        <taxon>Polycladomyces</taxon>
    </lineage>
</organism>
<evidence type="ECO:0000313" key="1">
    <source>
        <dbReference type="EMBL" id="MBN2909154.1"/>
    </source>
</evidence>
<reference evidence="1" key="1">
    <citation type="journal article" date="2024" name="Int. J. Syst. Evol. Microbiol.">
        <title>Polycladomyces zharkentensis sp. nov., a novel thermophilic cellulose- and starch-degrading member of the Bacillota from a geothermal aquifer in Kazakhstan.</title>
        <authorList>
            <person name="Mashzhan A."/>
            <person name="Kistaubayeva A."/>
            <person name="Javier-Lopez R."/>
            <person name="Bissenova U."/>
            <person name="Bissenbay A."/>
            <person name="Birkeland N.K."/>
        </authorList>
    </citation>
    <scope>NUCLEOTIDE SEQUENCE</scope>
    <source>
        <strain evidence="1">ZKZ2T</strain>
    </source>
</reference>
<evidence type="ECO:0000313" key="2">
    <source>
        <dbReference type="Proteomes" id="UP001177120"/>
    </source>
</evidence>
<dbReference type="EMBL" id="JAFHAP010000006">
    <property type="protein sequence ID" value="MBN2909154.1"/>
    <property type="molecule type" value="Genomic_DNA"/>
</dbReference>
<sequence length="120" mass="13723">MINVKPEVLQALENNPALVALLGGKRIYQIKAPDPEEFPRITFFELTNFDQDFADDTAISSEIHIQIDIWSKESTSPIALEVDKTMKSIGFQRNSSHDFYEDDTQVFHKAMRYSTIKEVG</sequence>
<accession>A0ABS2WI30</accession>
<dbReference type="Proteomes" id="UP001177120">
    <property type="component" value="Unassembled WGS sequence"/>
</dbReference>
<protein>
    <submittedName>
        <fullName evidence="1">DUF3168 domain-containing protein</fullName>
    </submittedName>
</protein>
<gene>
    <name evidence="1" type="ORF">JQC72_06405</name>
</gene>